<reference evidence="2" key="2">
    <citation type="submission" date="2021-09" db="EMBL/GenBank/DDBJ databases">
        <authorList>
            <person name="Jia N."/>
            <person name="Wang J."/>
            <person name="Shi W."/>
            <person name="Du L."/>
            <person name="Sun Y."/>
            <person name="Zhan W."/>
            <person name="Jiang J."/>
            <person name="Wang Q."/>
            <person name="Zhang B."/>
            <person name="Ji P."/>
            <person name="Sakyi L.B."/>
            <person name="Cui X."/>
            <person name="Yuan T."/>
            <person name="Jiang B."/>
            <person name="Yang W."/>
            <person name="Lam T.T.-Y."/>
            <person name="Chang Q."/>
            <person name="Ding S."/>
            <person name="Wang X."/>
            <person name="Zhu J."/>
            <person name="Ruan X."/>
            <person name="Zhao L."/>
            <person name="Wei J."/>
            <person name="Que T."/>
            <person name="Du C."/>
            <person name="Cheng J."/>
            <person name="Dai P."/>
            <person name="Han X."/>
            <person name="Huang E."/>
            <person name="Gao Y."/>
            <person name="Liu J."/>
            <person name="Shao H."/>
            <person name="Ye R."/>
            <person name="Li L."/>
            <person name="Wei W."/>
            <person name="Wang X."/>
            <person name="Wang C."/>
            <person name="Huo Q."/>
            <person name="Li W."/>
            <person name="Guo W."/>
            <person name="Chen H."/>
            <person name="Chen S."/>
            <person name="Zhou L."/>
            <person name="Zhou L."/>
            <person name="Ni X."/>
            <person name="Tian J."/>
            <person name="Zhou Y."/>
            <person name="Sheng Y."/>
            <person name="Liu T."/>
            <person name="Pan Y."/>
            <person name="Xia L."/>
            <person name="Li J."/>
            <person name="Zhao F."/>
            <person name="Cao W."/>
        </authorList>
    </citation>
    <scope>NUCLEOTIDE SEQUENCE</scope>
    <source>
        <strain evidence="2">Rsan-2018</strain>
        <tissue evidence="2">Larvae</tissue>
    </source>
</reference>
<feature type="compositionally biased region" description="Basic and acidic residues" evidence="1">
    <location>
        <begin position="431"/>
        <end position="452"/>
    </location>
</feature>
<proteinExistence type="predicted"/>
<evidence type="ECO:0000313" key="2">
    <source>
        <dbReference type="EMBL" id="KAH7973259.1"/>
    </source>
</evidence>
<reference evidence="2" key="1">
    <citation type="journal article" date="2020" name="Cell">
        <title>Large-Scale Comparative Analyses of Tick Genomes Elucidate Their Genetic Diversity and Vector Capacities.</title>
        <authorList>
            <consortium name="Tick Genome and Microbiome Consortium (TIGMIC)"/>
            <person name="Jia N."/>
            <person name="Wang J."/>
            <person name="Shi W."/>
            <person name="Du L."/>
            <person name="Sun Y."/>
            <person name="Zhan W."/>
            <person name="Jiang J.F."/>
            <person name="Wang Q."/>
            <person name="Zhang B."/>
            <person name="Ji P."/>
            <person name="Bell-Sakyi L."/>
            <person name="Cui X.M."/>
            <person name="Yuan T.T."/>
            <person name="Jiang B.G."/>
            <person name="Yang W.F."/>
            <person name="Lam T.T."/>
            <person name="Chang Q.C."/>
            <person name="Ding S.J."/>
            <person name="Wang X.J."/>
            <person name="Zhu J.G."/>
            <person name="Ruan X.D."/>
            <person name="Zhao L."/>
            <person name="Wei J.T."/>
            <person name="Ye R.Z."/>
            <person name="Que T.C."/>
            <person name="Du C.H."/>
            <person name="Zhou Y.H."/>
            <person name="Cheng J.X."/>
            <person name="Dai P.F."/>
            <person name="Guo W.B."/>
            <person name="Han X.H."/>
            <person name="Huang E.J."/>
            <person name="Li L.F."/>
            <person name="Wei W."/>
            <person name="Gao Y.C."/>
            <person name="Liu J.Z."/>
            <person name="Shao H.Z."/>
            <person name="Wang X."/>
            <person name="Wang C.C."/>
            <person name="Yang T.C."/>
            <person name="Huo Q.B."/>
            <person name="Li W."/>
            <person name="Chen H.Y."/>
            <person name="Chen S.E."/>
            <person name="Zhou L.G."/>
            <person name="Ni X.B."/>
            <person name="Tian J.H."/>
            <person name="Sheng Y."/>
            <person name="Liu T."/>
            <person name="Pan Y.S."/>
            <person name="Xia L.Y."/>
            <person name="Li J."/>
            <person name="Zhao F."/>
            <person name="Cao W.C."/>
        </authorList>
    </citation>
    <scope>NUCLEOTIDE SEQUENCE</scope>
    <source>
        <strain evidence="2">Rsan-2018</strain>
    </source>
</reference>
<evidence type="ECO:0000313" key="3">
    <source>
        <dbReference type="Proteomes" id="UP000821837"/>
    </source>
</evidence>
<gene>
    <name evidence="2" type="ORF">HPB52_023324</name>
</gene>
<accession>A0A9D4T6K3</accession>
<name>A0A9D4T6K3_RHISA</name>
<sequence>MGRPGTSPSDASWRLDPALLQYPESVSTIQSLIEHSIKATPCTSPEAWDNLKASWKSLLQQEGRLRKRRYTARLNEILRRMRIVESADSLTACTRDYLEALKVQYDRLLRASSDGRRVPQVASGQPQDVDLSGNGSFRITELKRPDGSLTEDPAEIESILHHHFKSAFHEPIPGTAHPAPTLTKELCKHLLCLEEDECLTLCGAASLTELKTAVASIPPNSAPGADGLTAGAIGNVKIVTTVKVLGVFFSCEGVAATTWSRAVDRASLLAERAELLDLSLREKAVAVKTSLYALAAYVSRVAVIPSRTASELSKLTNAFLWDDKPPLVKRNLLQLAVTEGGLGLPHAQTLGRVLALKTARMLAQARDYIGRNLLLYWCSARQDWLGVDQHTGPFAESPAPFYKTASATSRMLRTELPAGDVDADPPARIYRRPDAPSVERGRETESKAREEGANLSRPRNPS</sequence>
<dbReference type="Proteomes" id="UP000821837">
    <property type="component" value="Chromosome 11"/>
</dbReference>
<dbReference type="AlphaFoldDB" id="A0A9D4T6K3"/>
<comment type="caution">
    <text evidence="2">The sequence shown here is derived from an EMBL/GenBank/DDBJ whole genome shotgun (WGS) entry which is preliminary data.</text>
</comment>
<evidence type="ECO:0000256" key="1">
    <source>
        <dbReference type="SAM" id="MobiDB-lite"/>
    </source>
</evidence>
<organism evidence="2 3">
    <name type="scientific">Rhipicephalus sanguineus</name>
    <name type="common">Brown dog tick</name>
    <name type="synonym">Ixodes sanguineus</name>
    <dbReference type="NCBI Taxonomy" id="34632"/>
    <lineage>
        <taxon>Eukaryota</taxon>
        <taxon>Metazoa</taxon>
        <taxon>Ecdysozoa</taxon>
        <taxon>Arthropoda</taxon>
        <taxon>Chelicerata</taxon>
        <taxon>Arachnida</taxon>
        <taxon>Acari</taxon>
        <taxon>Parasitiformes</taxon>
        <taxon>Ixodida</taxon>
        <taxon>Ixodoidea</taxon>
        <taxon>Ixodidae</taxon>
        <taxon>Rhipicephalinae</taxon>
        <taxon>Rhipicephalus</taxon>
        <taxon>Rhipicephalus</taxon>
    </lineage>
</organism>
<keyword evidence="3" id="KW-1185">Reference proteome</keyword>
<feature type="region of interest" description="Disordered" evidence="1">
    <location>
        <begin position="116"/>
        <end position="135"/>
    </location>
</feature>
<protein>
    <submittedName>
        <fullName evidence="2">Uncharacterized protein</fullName>
    </submittedName>
</protein>
<feature type="region of interest" description="Disordered" evidence="1">
    <location>
        <begin position="415"/>
        <end position="462"/>
    </location>
</feature>
<dbReference type="EMBL" id="JABSTV010001247">
    <property type="protein sequence ID" value="KAH7973259.1"/>
    <property type="molecule type" value="Genomic_DNA"/>
</dbReference>